<name>A0A1G8TEP1_9PSED</name>
<dbReference type="RefSeq" id="WP_074759094.1">
    <property type="nucleotide sequence ID" value="NZ_FNCO01000028.1"/>
</dbReference>
<accession>A0A1G8TEP1</accession>
<evidence type="ECO:0000313" key="1">
    <source>
        <dbReference type="EMBL" id="SDJ39978.1"/>
    </source>
</evidence>
<gene>
    <name evidence="1" type="ORF">SAMN05216605_12856</name>
</gene>
<dbReference type="STRING" id="89065.SAMN05216605_12856"/>
<protein>
    <submittedName>
        <fullName evidence="1">Uncharacterized protein</fullName>
    </submittedName>
</protein>
<proteinExistence type="predicted"/>
<dbReference type="AlphaFoldDB" id="A0A1G8TEP1"/>
<dbReference type="Proteomes" id="UP000182894">
    <property type="component" value="Unassembled WGS sequence"/>
</dbReference>
<reference evidence="2" key="1">
    <citation type="submission" date="2016-10" db="EMBL/GenBank/DDBJ databases">
        <authorList>
            <person name="Varghese N."/>
            <person name="Submissions S."/>
        </authorList>
    </citation>
    <scope>NUCLEOTIDE SEQUENCE [LARGE SCALE GENOMIC DNA]</scope>
    <source>
        <strain evidence="2">ATCC 700689</strain>
    </source>
</reference>
<keyword evidence="2" id="KW-1185">Reference proteome</keyword>
<dbReference type="OrthoDB" id="6978942at2"/>
<organism evidence="1 2">
    <name type="scientific">Pseudomonas abietaniphila</name>
    <dbReference type="NCBI Taxonomy" id="89065"/>
    <lineage>
        <taxon>Bacteria</taxon>
        <taxon>Pseudomonadati</taxon>
        <taxon>Pseudomonadota</taxon>
        <taxon>Gammaproteobacteria</taxon>
        <taxon>Pseudomonadales</taxon>
        <taxon>Pseudomonadaceae</taxon>
        <taxon>Pseudomonas</taxon>
    </lineage>
</organism>
<sequence>MSTPIVKSLIDEQLDDIERKLAVMGFGLPFNELLGLPRETAVCDLTKRLAPIQKGRRIAVRVRS</sequence>
<evidence type="ECO:0000313" key="2">
    <source>
        <dbReference type="Proteomes" id="UP000182894"/>
    </source>
</evidence>
<dbReference type="EMBL" id="FNCO01000028">
    <property type="protein sequence ID" value="SDJ39978.1"/>
    <property type="molecule type" value="Genomic_DNA"/>
</dbReference>